<keyword evidence="1" id="KW-0732">Signal</keyword>
<dbReference type="EMBL" id="DSTK01000039">
    <property type="protein sequence ID" value="HFK98343.1"/>
    <property type="molecule type" value="Genomic_DNA"/>
</dbReference>
<evidence type="ECO:0000256" key="1">
    <source>
        <dbReference type="SAM" id="SignalP"/>
    </source>
</evidence>
<reference evidence="2" key="1">
    <citation type="journal article" date="2020" name="mSystems">
        <title>Genome- and Community-Level Interaction Insights into Carbon Utilization and Element Cycling Functions of Hydrothermarchaeota in Hydrothermal Sediment.</title>
        <authorList>
            <person name="Zhou Z."/>
            <person name="Liu Y."/>
            <person name="Xu W."/>
            <person name="Pan J."/>
            <person name="Luo Z.H."/>
            <person name="Li M."/>
        </authorList>
    </citation>
    <scope>NUCLEOTIDE SEQUENCE [LARGE SCALE GENOMIC DNA]</scope>
    <source>
        <strain evidence="2">SpSt-456</strain>
    </source>
</reference>
<name>A0A832A4B4_9BACT</name>
<feature type="signal peptide" evidence="1">
    <location>
        <begin position="1"/>
        <end position="30"/>
    </location>
</feature>
<organism evidence="2">
    <name type="scientific">Desulfacinum infernum</name>
    <dbReference type="NCBI Taxonomy" id="35837"/>
    <lineage>
        <taxon>Bacteria</taxon>
        <taxon>Pseudomonadati</taxon>
        <taxon>Thermodesulfobacteriota</taxon>
        <taxon>Syntrophobacteria</taxon>
        <taxon>Syntrophobacterales</taxon>
        <taxon>Syntrophobacteraceae</taxon>
        <taxon>Desulfacinum</taxon>
    </lineage>
</organism>
<comment type="caution">
    <text evidence="2">The sequence shown here is derived from an EMBL/GenBank/DDBJ whole genome shotgun (WGS) entry which is preliminary data.</text>
</comment>
<gene>
    <name evidence="2" type="ORF">ENS06_13610</name>
</gene>
<protein>
    <submittedName>
        <fullName evidence="2">Uncharacterized protein</fullName>
    </submittedName>
</protein>
<dbReference type="AlphaFoldDB" id="A0A832A4B4"/>
<accession>A0A832A4B4</accession>
<evidence type="ECO:0000313" key="2">
    <source>
        <dbReference type="EMBL" id="HFK98343.1"/>
    </source>
</evidence>
<proteinExistence type="predicted"/>
<feature type="chain" id="PRO_5032322932" evidence="1">
    <location>
        <begin position="31"/>
        <end position="181"/>
    </location>
</feature>
<sequence>MKSEFRIKSLVALCFVAVWALGIAPCPLSAADYKQCIVLDIQKPSNKIVLEGDNSTDNVILDAKMLYFNTGDNFTVTVTNKCKESGELYVTVQVPGEGSTVARYYHYLDTEGVLPTLTLSESKEPYAEDFPKGASATLWSFIVTKDLTFHGPVVFEAVLVKEEKPIGFDAKTLYINYPVEP</sequence>